<name>A0A1B6CAA7_9HEMI</name>
<dbReference type="EMBL" id="GEDC01000556">
    <property type="protein sequence ID" value="JAS36742.1"/>
    <property type="molecule type" value="Transcribed_RNA"/>
</dbReference>
<protein>
    <submittedName>
        <fullName evidence="2">Uncharacterized protein</fullName>
    </submittedName>
</protein>
<dbReference type="EMBL" id="GEDC01026871">
    <property type="protein sequence ID" value="JAS10427.1"/>
    <property type="molecule type" value="Transcribed_RNA"/>
</dbReference>
<organism evidence="2">
    <name type="scientific">Clastoptera arizonana</name>
    <name type="common">Arizona spittle bug</name>
    <dbReference type="NCBI Taxonomy" id="38151"/>
    <lineage>
        <taxon>Eukaryota</taxon>
        <taxon>Metazoa</taxon>
        <taxon>Ecdysozoa</taxon>
        <taxon>Arthropoda</taxon>
        <taxon>Hexapoda</taxon>
        <taxon>Insecta</taxon>
        <taxon>Pterygota</taxon>
        <taxon>Neoptera</taxon>
        <taxon>Paraneoptera</taxon>
        <taxon>Hemiptera</taxon>
        <taxon>Auchenorrhyncha</taxon>
        <taxon>Cercopoidea</taxon>
        <taxon>Clastopteridae</taxon>
        <taxon>Clastoptera</taxon>
    </lineage>
</organism>
<evidence type="ECO:0000313" key="3">
    <source>
        <dbReference type="EMBL" id="JAS14324.1"/>
    </source>
</evidence>
<proteinExistence type="predicted"/>
<dbReference type="AlphaFoldDB" id="A0A1B6CAA7"/>
<evidence type="ECO:0000256" key="1">
    <source>
        <dbReference type="SAM" id="Coils"/>
    </source>
</evidence>
<dbReference type="EMBL" id="GEDC01000190">
    <property type="protein sequence ID" value="JAS37108.1"/>
    <property type="molecule type" value="Transcribed_RNA"/>
</dbReference>
<gene>
    <name evidence="5" type="ORF">g.12664</name>
    <name evidence="3" type="ORF">g.12666</name>
    <name evidence="2" type="ORF">g.12667</name>
    <name evidence="4" type="ORF">g.12668</name>
</gene>
<sequence length="224" mass="25462">MTNRVSSSDSLEKDYLLAESFEAEPAPTECVMIKEEPDSIDYDLSERNNLEDDFQDESTLDLGPSTSIPNIEQSMLHASFVPETNLSTLKRKANDQPSYSSATTANLRHLVMPTVLLNSSPNKKKAKRITIQSKTKLQNVNQQKDDDHHNDNDEHTLRISYLKIASANENQIKNMQITLNKARMERERLELATLKEIHSLKIEKLKLEKEILTLKLQNTSVGVI</sequence>
<feature type="coiled-coil region" evidence="1">
    <location>
        <begin position="165"/>
        <end position="217"/>
    </location>
</feature>
<evidence type="ECO:0000313" key="5">
    <source>
        <dbReference type="EMBL" id="JAS37108.1"/>
    </source>
</evidence>
<keyword evidence="1" id="KW-0175">Coiled coil</keyword>
<reference evidence="2" key="1">
    <citation type="submission" date="2015-12" db="EMBL/GenBank/DDBJ databases">
        <title>De novo transcriptome assembly of four potential Pierce s Disease insect vectors from Arizona vineyards.</title>
        <authorList>
            <person name="Tassone E.E."/>
        </authorList>
    </citation>
    <scope>NUCLEOTIDE SEQUENCE</scope>
</reference>
<dbReference type="EMBL" id="GEDC01022974">
    <property type="protein sequence ID" value="JAS14324.1"/>
    <property type="molecule type" value="Transcribed_RNA"/>
</dbReference>
<evidence type="ECO:0000313" key="2">
    <source>
        <dbReference type="EMBL" id="JAS10427.1"/>
    </source>
</evidence>
<accession>A0A1B6CAA7</accession>
<evidence type="ECO:0000313" key="4">
    <source>
        <dbReference type="EMBL" id="JAS36742.1"/>
    </source>
</evidence>